<sequence>KGRMRLKSNVNLPQGYKLTCLRVRTTATVPLEPQKVVIGTSVFEIPKNGKLSAEIPADERLMPPELAWGGQRYVSTRAMHVELRDIKDHANIGDDVTITNWDTAQEIADDNIAWIEAHSSPTDAAPRMPQLELRIPGLGEGMTIEAKIEVQYDRGNGQRTARNQPEDRVRIPDNGNFAQVNGDTWNLYSEADWQTELTQRGFFGGEATLTYRLMNGQNQALTTQTIRFRIGGRNPDAVRAKTHIETLNNAGPQGPLWFAYAIAKSESRDYNGAGTRYNQFWQLPRDANDTTYRTARQTHAGRPVWGNDGGTTPGGYGMFQVTGTAADSTDNIPRQQIWNWQENASAGLAILESKRTSADTWMTRQKNADNANGVALPSLTVRNVTFAENSNRTMNNAVTMKAWNGASAAPAGFTDPDGAATGFIIDPQSGGHFCYWKNLASGTNKWALSRYNDPPDPIQPFNYVDRVCQEVE</sequence>
<gene>
    <name evidence="1" type="ORF">SAMN02745166_05136</name>
</gene>
<dbReference type="EMBL" id="FUYE01000038">
    <property type="protein sequence ID" value="SKB09353.1"/>
    <property type="molecule type" value="Genomic_DNA"/>
</dbReference>
<dbReference type="AlphaFoldDB" id="A0A1T4Z646"/>
<accession>A0A1T4Z646</accession>
<evidence type="ECO:0000313" key="1">
    <source>
        <dbReference type="EMBL" id="SKB09353.1"/>
    </source>
</evidence>
<reference evidence="2" key="1">
    <citation type="submission" date="2017-02" db="EMBL/GenBank/DDBJ databases">
        <authorList>
            <person name="Varghese N."/>
            <person name="Submissions S."/>
        </authorList>
    </citation>
    <scope>NUCLEOTIDE SEQUENCE [LARGE SCALE GENOMIC DNA]</scope>
    <source>
        <strain evidence="2">ATCC 700200</strain>
    </source>
</reference>
<dbReference type="STRING" id="48467.SAMN02745166_05136"/>
<name>A0A1T4Z646_9BACT</name>
<dbReference type="RefSeq" id="WP_217699075.1">
    <property type="nucleotide sequence ID" value="NZ_FUYE01000038.1"/>
</dbReference>
<dbReference type="Proteomes" id="UP000190774">
    <property type="component" value="Unassembled WGS sequence"/>
</dbReference>
<proteinExistence type="predicted"/>
<evidence type="ECO:0000313" key="2">
    <source>
        <dbReference type="Proteomes" id="UP000190774"/>
    </source>
</evidence>
<feature type="non-terminal residue" evidence="1">
    <location>
        <position position="1"/>
    </location>
</feature>
<protein>
    <submittedName>
        <fullName evidence="1">Uncharacterized protein</fullName>
    </submittedName>
</protein>
<keyword evidence="2" id="KW-1185">Reference proteome</keyword>
<organism evidence="1 2">
    <name type="scientific">Prosthecobacter debontii</name>
    <dbReference type="NCBI Taxonomy" id="48467"/>
    <lineage>
        <taxon>Bacteria</taxon>
        <taxon>Pseudomonadati</taxon>
        <taxon>Verrucomicrobiota</taxon>
        <taxon>Verrucomicrobiia</taxon>
        <taxon>Verrucomicrobiales</taxon>
        <taxon>Verrucomicrobiaceae</taxon>
        <taxon>Prosthecobacter</taxon>
    </lineage>
</organism>